<dbReference type="InterPro" id="IPR006062">
    <property type="entry name" value="His_biosynth"/>
</dbReference>
<evidence type="ECO:0000313" key="2">
    <source>
        <dbReference type="EMBL" id="MPM88377.1"/>
    </source>
</evidence>
<keyword evidence="2" id="KW-0413">Isomerase</keyword>
<dbReference type="Gene3D" id="3.20.20.70">
    <property type="entry name" value="Aldolase class I"/>
    <property type="match status" value="1"/>
</dbReference>
<dbReference type="GO" id="GO:0000105">
    <property type="term" value="P:L-histidine biosynthetic process"/>
    <property type="evidence" value="ECO:0007669"/>
    <property type="project" value="InterPro"/>
</dbReference>
<sequence>MILGSAALKNPPLVKEAVKQYGEKIAVGIDAKEGYVSIDGWISQSDVYYLDFAKAMEDIGVRNIIFTDISRDGTLTGPNTKQLAKLQEAVSCDITASGGIKNMDHIIELYDMGLYAAIAGKAIYSKTLDLKQAIDFCKTGRIN</sequence>
<accession>A0A645DGI3</accession>
<dbReference type="GO" id="GO:0003949">
    <property type="term" value="F:1-(5-phosphoribosyl)-5-[(5-phosphoribosylamino)methylideneamino]imidazole-4-carboxamide isomerase activity"/>
    <property type="evidence" value="ECO:0007669"/>
    <property type="project" value="UniProtKB-EC"/>
</dbReference>
<dbReference type="AlphaFoldDB" id="A0A645DGI3"/>
<dbReference type="GO" id="GO:0005737">
    <property type="term" value="C:cytoplasm"/>
    <property type="evidence" value="ECO:0007669"/>
    <property type="project" value="TreeGrafter"/>
</dbReference>
<dbReference type="EC" id="5.3.1.16" evidence="2"/>
<dbReference type="SUPFAM" id="SSF51366">
    <property type="entry name" value="Ribulose-phoshate binding barrel"/>
    <property type="match status" value="1"/>
</dbReference>
<dbReference type="PANTHER" id="PTHR43090">
    <property type="entry name" value="1-(5-PHOSPHORIBOSYL)-5-[(5-PHOSPHORIBOSYLAMINO)METHYLIDENEAMINO] IMIDAZOLE-4-CARBOXAMIDE ISOMERASE"/>
    <property type="match status" value="1"/>
</dbReference>
<dbReference type="Pfam" id="PF00977">
    <property type="entry name" value="His_biosynth"/>
    <property type="match status" value="1"/>
</dbReference>
<dbReference type="PANTHER" id="PTHR43090:SF2">
    <property type="entry name" value="1-(5-PHOSPHORIBOSYL)-5-[(5-PHOSPHORIBOSYLAMINO)METHYLIDENEAMINO] IMIDAZOLE-4-CARBOXAMIDE ISOMERASE"/>
    <property type="match status" value="1"/>
</dbReference>
<reference evidence="2" key="1">
    <citation type="submission" date="2019-08" db="EMBL/GenBank/DDBJ databases">
        <authorList>
            <person name="Kucharzyk K."/>
            <person name="Murdoch R.W."/>
            <person name="Higgins S."/>
            <person name="Loffler F."/>
        </authorList>
    </citation>
    <scope>NUCLEOTIDE SEQUENCE</scope>
</reference>
<protein>
    <submittedName>
        <fullName evidence="2">1-(5-phosphoribosyl)-5-[(5-phosphoribosylamino)methylideneamino] imidazole-4-carboxamide isomerase</fullName>
        <ecNumber evidence="2">5.3.1.16</ecNumber>
    </submittedName>
</protein>
<dbReference type="InterPro" id="IPR044524">
    <property type="entry name" value="Isoase_HisA-like"/>
</dbReference>
<gene>
    <name evidence="2" type="primary">hisA_30</name>
    <name evidence="2" type="ORF">SDC9_135480</name>
</gene>
<dbReference type="InterPro" id="IPR013785">
    <property type="entry name" value="Aldolase_TIM"/>
</dbReference>
<comment type="caution">
    <text evidence="2">The sequence shown here is derived from an EMBL/GenBank/DDBJ whole genome shotgun (WGS) entry which is preliminary data.</text>
</comment>
<evidence type="ECO:0000256" key="1">
    <source>
        <dbReference type="ARBA" id="ARBA00009667"/>
    </source>
</evidence>
<dbReference type="GO" id="GO:0000162">
    <property type="term" value="P:L-tryptophan biosynthetic process"/>
    <property type="evidence" value="ECO:0007669"/>
    <property type="project" value="TreeGrafter"/>
</dbReference>
<comment type="similarity">
    <text evidence="1">Belongs to the HisA/HisF family.</text>
</comment>
<name>A0A645DGI3_9ZZZZ</name>
<organism evidence="2">
    <name type="scientific">bioreactor metagenome</name>
    <dbReference type="NCBI Taxonomy" id="1076179"/>
    <lineage>
        <taxon>unclassified sequences</taxon>
        <taxon>metagenomes</taxon>
        <taxon>ecological metagenomes</taxon>
    </lineage>
</organism>
<proteinExistence type="inferred from homology"/>
<dbReference type="EMBL" id="VSSQ01036003">
    <property type="protein sequence ID" value="MPM88377.1"/>
    <property type="molecule type" value="Genomic_DNA"/>
</dbReference>
<dbReference type="InterPro" id="IPR011060">
    <property type="entry name" value="RibuloseP-bd_barrel"/>
</dbReference>